<protein>
    <submittedName>
        <fullName evidence="2">Uncharacterized protein</fullName>
    </submittedName>
</protein>
<evidence type="ECO:0000313" key="2">
    <source>
        <dbReference type="EMBL" id="CAH9094722.1"/>
    </source>
</evidence>
<organism evidence="2 3">
    <name type="scientific">Cuscuta europaea</name>
    <name type="common">European dodder</name>
    <dbReference type="NCBI Taxonomy" id="41803"/>
    <lineage>
        <taxon>Eukaryota</taxon>
        <taxon>Viridiplantae</taxon>
        <taxon>Streptophyta</taxon>
        <taxon>Embryophyta</taxon>
        <taxon>Tracheophyta</taxon>
        <taxon>Spermatophyta</taxon>
        <taxon>Magnoliopsida</taxon>
        <taxon>eudicotyledons</taxon>
        <taxon>Gunneridae</taxon>
        <taxon>Pentapetalae</taxon>
        <taxon>asterids</taxon>
        <taxon>lamiids</taxon>
        <taxon>Solanales</taxon>
        <taxon>Convolvulaceae</taxon>
        <taxon>Cuscuteae</taxon>
        <taxon>Cuscuta</taxon>
        <taxon>Cuscuta subgen. Cuscuta</taxon>
    </lineage>
</organism>
<evidence type="ECO:0000256" key="1">
    <source>
        <dbReference type="SAM" id="MobiDB-lite"/>
    </source>
</evidence>
<proteinExistence type="predicted"/>
<dbReference type="Proteomes" id="UP001152484">
    <property type="component" value="Unassembled WGS sequence"/>
</dbReference>
<comment type="caution">
    <text evidence="2">The sequence shown here is derived from an EMBL/GenBank/DDBJ whole genome shotgun (WGS) entry which is preliminary data.</text>
</comment>
<name>A0A9P0ZC10_CUSEU</name>
<feature type="compositionally biased region" description="Low complexity" evidence="1">
    <location>
        <begin position="84"/>
        <end position="107"/>
    </location>
</feature>
<accession>A0A9P0ZC10</accession>
<evidence type="ECO:0000313" key="3">
    <source>
        <dbReference type="Proteomes" id="UP001152484"/>
    </source>
</evidence>
<feature type="compositionally biased region" description="Low complexity" evidence="1">
    <location>
        <begin position="59"/>
        <end position="77"/>
    </location>
</feature>
<reference evidence="2" key="1">
    <citation type="submission" date="2022-07" db="EMBL/GenBank/DDBJ databases">
        <authorList>
            <person name="Macas J."/>
            <person name="Novak P."/>
            <person name="Neumann P."/>
        </authorList>
    </citation>
    <scope>NUCLEOTIDE SEQUENCE</scope>
</reference>
<feature type="region of interest" description="Disordered" evidence="1">
    <location>
        <begin position="46"/>
        <end position="131"/>
    </location>
</feature>
<sequence length="156" mass="17042">MSTGKIIICCHVKFIETEFLFSKLHKPQQHDYDPLDVNSLSHHFHYSTSPSVGREEPDSNGPSPAPSSAPSSSIVQSSPPPDSAPSSSPDHPRPVSSQPTPSIIPSPENSQTTQPIPISHPMTTRAKHGIYKPNPRYFHNLHTTSISHISPIPMTL</sequence>
<dbReference type="EMBL" id="CAMAPE010000031">
    <property type="protein sequence ID" value="CAH9094722.1"/>
    <property type="molecule type" value="Genomic_DNA"/>
</dbReference>
<dbReference type="AlphaFoldDB" id="A0A9P0ZC10"/>
<keyword evidence="3" id="KW-1185">Reference proteome</keyword>
<gene>
    <name evidence="2" type="ORF">CEURO_LOCUS12873</name>
</gene>